<evidence type="ECO:0000256" key="1">
    <source>
        <dbReference type="SAM" id="SignalP"/>
    </source>
</evidence>
<evidence type="ECO:0000313" key="3">
    <source>
        <dbReference type="Proteomes" id="UP001567537"/>
    </source>
</evidence>
<dbReference type="Pfam" id="PF11301">
    <property type="entry name" value="DUF3103"/>
    <property type="match status" value="1"/>
</dbReference>
<keyword evidence="1" id="KW-0732">Signal</keyword>
<dbReference type="Proteomes" id="UP001567537">
    <property type="component" value="Unassembled WGS sequence"/>
</dbReference>
<comment type="caution">
    <text evidence="2">The sequence shown here is derived from an EMBL/GenBank/DDBJ whole genome shotgun (WGS) entry which is preliminary data.</text>
</comment>
<dbReference type="InterPro" id="IPR021452">
    <property type="entry name" value="DUF3103"/>
</dbReference>
<feature type="chain" id="PRO_5046083219" evidence="1">
    <location>
        <begin position="30"/>
        <end position="389"/>
    </location>
</feature>
<dbReference type="RefSeq" id="WP_371243692.1">
    <property type="nucleotide sequence ID" value="NZ_JAHWZY010000050.1"/>
</dbReference>
<evidence type="ECO:0000313" key="2">
    <source>
        <dbReference type="EMBL" id="MEZ3182730.1"/>
    </source>
</evidence>
<feature type="signal peptide" evidence="1">
    <location>
        <begin position="1"/>
        <end position="29"/>
    </location>
</feature>
<reference evidence="2 3" key="1">
    <citation type="journal article" date="2021" name="Res Sq">
        <title>Streptomyces Pimoensis sp. nov., Isolated From the Taklimakan Desert in Xinjiang, China.</title>
        <authorList>
            <person name="Zhang P."/>
            <person name="Luo X."/>
            <person name="Luo X."/>
            <person name="Liu Z."/>
            <person name="Xia Z."/>
            <person name="Wan C."/>
            <person name="zhang L."/>
        </authorList>
    </citation>
    <scope>NUCLEOTIDE SEQUENCE [LARGE SCALE GENOMIC DNA]</scope>
    <source>
        <strain evidence="2 3">TRM75549</strain>
    </source>
</reference>
<keyword evidence="3" id="KW-1185">Reference proteome</keyword>
<protein>
    <submittedName>
        <fullName evidence="2">DUF3103 domain-containing protein</fullName>
    </submittedName>
</protein>
<gene>
    <name evidence="2" type="ORF">KYY02_29960</name>
</gene>
<name>A0ABV4J730_9ACTN</name>
<accession>A0ABV4J730</accession>
<proteinExistence type="predicted"/>
<dbReference type="EMBL" id="JAHWZY010000050">
    <property type="protein sequence ID" value="MEZ3182730.1"/>
    <property type="molecule type" value="Genomic_DNA"/>
</dbReference>
<organism evidence="2 3">
    <name type="scientific">Streptomyces pimonensis</name>
    <dbReference type="NCBI Taxonomy" id="2860288"/>
    <lineage>
        <taxon>Bacteria</taxon>
        <taxon>Bacillati</taxon>
        <taxon>Actinomycetota</taxon>
        <taxon>Actinomycetes</taxon>
        <taxon>Kitasatosporales</taxon>
        <taxon>Streptomycetaceae</taxon>
        <taxon>Streptomyces</taxon>
    </lineage>
</organism>
<sequence length="389" mass="41318">MRISKTAMRAMIPLATSAVLLSTAGVGSAAVPAGPAGERASAHGTDRSVTAVTDQLAKQFAGALGARDVERQVRESVNGGSGSTDLADLADRTRGLEHFARQVDRGNAAVLQARGLQDGAGSLIELRLGDDSMRDQVRKGEPLLVAGEADEDADTITAYDSRGRVHRLDARTVPGRVVLVVGIDGEKSLQAGLAQLRETLAQHGVNADVPAAAPGKADRGAGMRASGGYDATMMESARLKDDMEPWHKGGAEIYALVAGVNPNGQPQVDTVEMPYLDHDGETYNPHQILVNWSHFKFNAADVVMMEEDDTANYAELARTVAKALLVVIQQGQYVPLVEAVINAIPQGWFSDDHDYVDSWYTVQRHTAGQVRGAAGNGTLNLAPFYVGEL</sequence>